<reference evidence="1" key="1">
    <citation type="submission" date="2016-10" db="EMBL/GenBank/DDBJ databases">
        <title>Sequence of Gallionella enrichment culture.</title>
        <authorList>
            <person name="Poehlein A."/>
            <person name="Muehling M."/>
            <person name="Daniel R."/>
        </authorList>
    </citation>
    <scope>NUCLEOTIDE SEQUENCE</scope>
</reference>
<dbReference type="EMBL" id="MLJW01002621">
    <property type="protein sequence ID" value="OIQ74107.1"/>
    <property type="molecule type" value="Genomic_DNA"/>
</dbReference>
<accession>A0A1J5Q9E4</accession>
<protein>
    <recommendedName>
        <fullName evidence="2">PIN domain-containing protein</fullName>
    </recommendedName>
</protein>
<proteinExistence type="predicted"/>
<organism evidence="1">
    <name type="scientific">mine drainage metagenome</name>
    <dbReference type="NCBI Taxonomy" id="410659"/>
    <lineage>
        <taxon>unclassified sequences</taxon>
        <taxon>metagenomes</taxon>
        <taxon>ecological metagenomes</taxon>
    </lineage>
</organism>
<evidence type="ECO:0008006" key="2">
    <source>
        <dbReference type="Google" id="ProtNLM"/>
    </source>
</evidence>
<comment type="caution">
    <text evidence="1">The sequence shown here is derived from an EMBL/GenBank/DDBJ whole genome shotgun (WGS) entry which is preliminary data.</text>
</comment>
<dbReference type="AlphaFoldDB" id="A0A1J5Q9E4"/>
<gene>
    <name evidence="1" type="ORF">GALL_442490</name>
</gene>
<evidence type="ECO:0000313" key="1">
    <source>
        <dbReference type="EMBL" id="OIQ74107.1"/>
    </source>
</evidence>
<sequence length="160" mass="17862">MKSRIYVESSVISYAASRKSSNAKTAYRQEVTQLWWDKATDRFALESSAIVQFEIAAGDASAAQKRLTLFATLVCVPLHEEIASLSERLMLEGLVPRSEPEDASHIAQATLTQADYIATWNFAHMVGPQAKYRLVQSIERWGYKAPLLATPEEILEGLML</sequence>
<name>A0A1J5Q9E4_9ZZZZ</name>